<evidence type="ECO:0000313" key="2">
    <source>
        <dbReference type="Proteomes" id="UP001060085"/>
    </source>
</evidence>
<keyword evidence="2" id="KW-1185">Reference proteome</keyword>
<dbReference type="Proteomes" id="UP001060085">
    <property type="component" value="Linkage Group LG01"/>
</dbReference>
<dbReference type="EMBL" id="CM044701">
    <property type="protein sequence ID" value="KAI5681656.1"/>
    <property type="molecule type" value="Genomic_DNA"/>
</dbReference>
<sequence length="254" mass="29789">MEAIGRQEIAYFKFARARSKCYKDEGYDENDYSQEEVVEHSQYVLTSLDTYVNNLVGKILVNNLLLVEKGLLEHLWHGLNFLLVEITFKTLFERGFCFKFFHVTCKEFLLRKEFEDQMGSYFRISGTNIYEFLESSEVPFMLEMEDQEKRGGKGVEVILISFLINSTPYLEFYFKDLKLFLNAYVFHDIPVGTLCAIFQTCDLFPIDVHLSICLSFHESFRNQLLTKDAKLQQSCFDLKCWHDIISLVVDLFPS</sequence>
<gene>
    <name evidence="1" type="ORF">M9H77_02884</name>
</gene>
<name>A0ACC0CA65_CATRO</name>
<protein>
    <submittedName>
        <fullName evidence="1">Uncharacterized protein</fullName>
    </submittedName>
</protein>
<reference evidence="2" key="1">
    <citation type="journal article" date="2023" name="Nat. Plants">
        <title>Single-cell RNA sequencing provides a high-resolution roadmap for understanding the multicellular compartmentation of specialized metabolism.</title>
        <authorList>
            <person name="Sun S."/>
            <person name="Shen X."/>
            <person name="Li Y."/>
            <person name="Li Y."/>
            <person name="Wang S."/>
            <person name="Li R."/>
            <person name="Zhang H."/>
            <person name="Shen G."/>
            <person name="Guo B."/>
            <person name="Wei J."/>
            <person name="Xu J."/>
            <person name="St-Pierre B."/>
            <person name="Chen S."/>
            <person name="Sun C."/>
        </authorList>
    </citation>
    <scope>NUCLEOTIDE SEQUENCE [LARGE SCALE GENOMIC DNA]</scope>
</reference>
<accession>A0ACC0CA65</accession>
<evidence type="ECO:0000313" key="1">
    <source>
        <dbReference type="EMBL" id="KAI5681656.1"/>
    </source>
</evidence>
<organism evidence="1 2">
    <name type="scientific">Catharanthus roseus</name>
    <name type="common">Madagascar periwinkle</name>
    <name type="synonym">Vinca rosea</name>
    <dbReference type="NCBI Taxonomy" id="4058"/>
    <lineage>
        <taxon>Eukaryota</taxon>
        <taxon>Viridiplantae</taxon>
        <taxon>Streptophyta</taxon>
        <taxon>Embryophyta</taxon>
        <taxon>Tracheophyta</taxon>
        <taxon>Spermatophyta</taxon>
        <taxon>Magnoliopsida</taxon>
        <taxon>eudicotyledons</taxon>
        <taxon>Gunneridae</taxon>
        <taxon>Pentapetalae</taxon>
        <taxon>asterids</taxon>
        <taxon>lamiids</taxon>
        <taxon>Gentianales</taxon>
        <taxon>Apocynaceae</taxon>
        <taxon>Rauvolfioideae</taxon>
        <taxon>Vinceae</taxon>
        <taxon>Catharanthinae</taxon>
        <taxon>Catharanthus</taxon>
    </lineage>
</organism>
<comment type="caution">
    <text evidence="1">The sequence shown here is derived from an EMBL/GenBank/DDBJ whole genome shotgun (WGS) entry which is preliminary data.</text>
</comment>
<proteinExistence type="predicted"/>